<dbReference type="Proteomes" id="UP001596405">
    <property type="component" value="Unassembled WGS sequence"/>
</dbReference>
<keyword evidence="3" id="KW-0106">Calcium</keyword>
<dbReference type="InterPro" id="IPR037481">
    <property type="entry name" value="LacX"/>
</dbReference>
<dbReference type="EMBL" id="JBHSYQ010000005">
    <property type="protein sequence ID" value="MFC6998354.1"/>
    <property type="molecule type" value="Genomic_DNA"/>
</dbReference>
<dbReference type="PANTHER" id="PTHR11122:SF13">
    <property type="entry name" value="GLUCOSE-6-PHOSPHATE 1-EPIMERASE"/>
    <property type="match status" value="1"/>
</dbReference>
<comment type="caution">
    <text evidence="4">The sequence shown here is derived from an EMBL/GenBank/DDBJ whole genome shotgun (WGS) entry which is preliminary data.</text>
</comment>
<gene>
    <name evidence="4" type="ORF">ACFQHR_12015</name>
</gene>
<dbReference type="Gene3D" id="2.70.98.10">
    <property type="match status" value="1"/>
</dbReference>
<evidence type="ECO:0000313" key="4">
    <source>
        <dbReference type="EMBL" id="MFC6998354.1"/>
    </source>
</evidence>
<evidence type="ECO:0000256" key="1">
    <source>
        <dbReference type="ARBA" id="ARBA00001913"/>
    </source>
</evidence>
<comment type="subunit">
    <text evidence="2">Monomer.</text>
</comment>
<proteinExistence type="predicted"/>
<dbReference type="SUPFAM" id="SSF74650">
    <property type="entry name" value="Galactose mutarotase-like"/>
    <property type="match status" value="1"/>
</dbReference>
<dbReference type="InterPro" id="IPR008183">
    <property type="entry name" value="Aldose_1/G6P_1-epimerase"/>
</dbReference>
<dbReference type="PANTHER" id="PTHR11122">
    <property type="entry name" value="APOSPORY-ASSOCIATED PROTEIN C-RELATED"/>
    <property type="match status" value="1"/>
</dbReference>
<organism evidence="4 5">
    <name type="scientific">Rufibacter roseus</name>
    <dbReference type="NCBI Taxonomy" id="1567108"/>
    <lineage>
        <taxon>Bacteria</taxon>
        <taxon>Pseudomonadati</taxon>
        <taxon>Bacteroidota</taxon>
        <taxon>Cytophagia</taxon>
        <taxon>Cytophagales</taxon>
        <taxon>Hymenobacteraceae</taxon>
        <taxon>Rufibacter</taxon>
    </lineage>
</organism>
<name>A0ABW2DNW8_9BACT</name>
<comment type="cofactor">
    <cofactor evidence="1">
        <name>Ca(2+)</name>
        <dbReference type="ChEBI" id="CHEBI:29108"/>
    </cofactor>
</comment>
<evidence type="ECO:0000256" key="2">
    <source>
        <dbReference type="ARBA" id="ARBA00011245"/>
    </source>
</evidence>
<dbReference type="InterPro" id="IPR014718">
    <property type="entry name" value="GH-type_carb-bd"/>
</dbReference>
<evidence type="ECO:0000256" key="3">
    <source>
        <dbReference type="ARBA" id="ARBA00022837"/>
    </source>
</evidence>
<protein>
    <submittedName>
        <fullName evidence="4">Aldose 1-epimerase family protein</fullName>
    </submittedName>
</protein>
<dbReference type="CDD" id="cd09024">
    <property type="entry name" value="Aldose_epim_lacX"/>
    <property type="match status" value="1"/>
</dbReference>
<reference evidence="5" key="1">
    <citation type="journal article" date="2019" name="Int. J. Syst. Evol. Microbiol.">
        <title>The Global Catalogue of Microorganisms (GCM) 10K type strain sequencing project: providing services to taxonomists for standard genome sequencing and annotation.</title>
        <authorList>
            <consortium name="The Broad Institute Genomics Platform"/>
            <consortium name="The Broad Institute Genome Sequencing Center for Infectious Disease"/>
            <person name="Wu L."/>
            <person name="Ma J."/>
        </authorList>
    </citation>
    <scope>NUCLEOTIDE SEQUENCE [LARGE SCALE GENOMIC DNA]</scope>
    <source>
        <strain evidence="5">CGMCC 4.7393</strain>
    </source>
</reference>
<dbReference type="InterPro" id="IPR011013">
    <property type="entry name" value="Gal_mutarotase_sf_dom"/>
</dbReference>
<dbReference type="RefSeq" id="WP_066617772.1">
    <property type="nucleotide sequence ID" value="NZ_JBHSYQ010000005.1"/>
</dbReference>
<accession>A0ABW2DNW8</accession>
<sequence>MATAYLENELVRVGVKSHGAELCSFFKKDGHREYLWQADPEYWNRHAPVLFPIVGKLPQNQYLHQGQAYSLPQHGFARDQEFELLEQTQNQLVYELTQNEETLQHYPFHFSLRILYTLHEQTLEVKWQVKHTGEGEMLFSIGAHPAFNLPLAPGGGFEDYYLEFSQPEILARHLLDQEQGLFNGLTEPVLDNMALLPLRYEHYTKDAIVFKGFKSERVTLKSDQYPHFVQMTFKNFPYLGIWTKRVGAPFLCIEPWYGLAGSVGEPVELSQKEGMQSIGQGETFEAAYTIAVG</sequence>
<dbReference type="Pfam" id="PF01263">
    <property type="entry name" value="Aldose_epim"/>
    <property type="match status" value="1"/>
</dbReference>
<evidence type="ECO:0000313" key="5">
    <source>
        <dbReference type="Proteomes" id="UP001596405"/>
    </source>
</evidence>
<keyword evidence="5" id="KW-1185">Reference proteome</keyword>